<dbReference type="Pfam" id="PF00420">
    <property type="entry name" value="Oxidored_q2"/>
    <property type="match status" value="1"/>
</dbReference>
<accession>A0A8T9ZZK8</accession>
<dbReference type="AlphaFoldDB" id="A0A8T9ZZK8"/>
<dbReference type="GO" id="GO:0016020">
    <property type="term" value="C:membrane"/>
    <property type="evidence" value="ECO:0007669"/>
    <property type="project" value="UniProtKB-SubCell"/>
</dbReference>
<keyword evidence="5" id="KW-1278">Translocase</keyword>
<evidence type="ECO:0000313" key="12">
    <source>
        <dbReference type="EMBL" id="UPL65929.1"/>
    </source>
</evidence>
<dbReference type="Gene3D" id="1.10.287.3510">
    <property type="match status" value="1"/>
</dbReference>
<evidence type="ECO:0000256" key="11">
    <source>
        <dbReference type="SAM" id="Phobius"/>
    </source>
</evidence>
<keyword evidence="6 11" id="KW-1133">Transmembrane helix</keyword>
<sequence>MNFISYNLMYIVYFMMYCFGLLVFMSMLKHVFITLMALEYMVLSIYMFMILMMKYMYSDMYMILVFLVFSVCEGVLGLSLLISMIRCYGNDKLNHLSLMW</sequence>
<dbReference type="EMBL" id="MW619695">
    <property type="protein sequence ID" value="UPL65929.1"/>
    <property type="molecule type" value="Genomic_DNA"/>
</dbReference>
<keyword evidence="4 11" id="KW-0812">Transmembrane</keyword>
<evidence type="ECO:0000256" key="3">
    <source>
        <dbReference type="ARBA" id="ARBA00016612"/>
    </source>
</evidence>
<proteinExistence type="inferred from homology"/>
<evidence type="ECO:0000256" key="9">
    <source>
        <dbReference type="ARBA" id="ARBA00031586"/>
    </source>
</evidence>
<feature type="transmembrane region" description="Helical" evidence="11">
    <location>
        <begin position="61"/>
        <end position="82"/>
    </location>
</feature>
<comment type="catalytic activity">
    <reaction evidence="10">
        <text>a ubiquinone + NADH + 5 H(+)(in) = a ubiquinol + NAD(+) + 4 H(+)(out)</text>
        <dbReference type="Rhea" id="RHEA:29091"/>
        <dbReference type="Rhea" id="RHEA-COMP:9565"/>
        <dbReference type="Rhea" id="RHEA-COMP:9566"/>
        <dbReference type="ChEBI" id="CHEBI:15378"/>
        <dbReference type="ChEBI" id="CHEBI:16389"/>
        <dbReference type="ChEBI" id="CHEBI:17976"/>
        <dbReference type="ChEBI" id="CHEBI:57540"/>
        <dbReference type="ChEBI" id="CHEBI:57945"/>
        <dbReference type="EC" id="7.1.1.2"/>
    </reaction>
</comment>
<keyword evidence="7" id="KW-0520">NAD</keyword>
<protein>
    <recommendedName>
        <fullName evidence="3">NADH-ubiquinone oxidoreductase chain 4L</fullName>
    </recommendedName>
    <alternativeName>
        <fullName evidence="9">NADH dehydrogenase subunit 4L</fullName>
    </alternativeName>
</protein>
<keyword evidence="12" id="KW-0496">Mitochondrion</keyword>
<reference evidence="12" key="1">
    <citation type="journal article" date="2022" name="Cladistics">
        <title>Diversification of the phytophagous lineages of true bugs (Insecta: Hemiptera: Heteroptera) shortly after that of the flowering plants.</title>
        <authorList>
            <person name="Ye F."/>
            <person name="Kment P."/>
            <person name="Redei D."/>
            <person name="Luo J.Y."/>
            <person name="Wang Y.H."/>
            <person name="Kuechler S.M."/>
            <person name="Zhang W.W."/>
            <person name="Chen P.P."/>
            <person name="Wu H.Y."/>
            <person name="Wu Y.Z."/>
            <person name="Sun X.Y."/>
            <person name="Ding L."/>
            <person name="Wang Y.R."/>
            <person name="Xie Q."/>
        </authorList>
    </citation>
    <scope>NUCLEOTIDE SEQUENCE</scope>
</reference>
<evidence type="ECO:0000256" key="5">
    <source>
        <dbReference type="ARBA" id="ARBA00022967"/>
    </source>
</evidence>
<geneLocation type="mitochondrion" evidence="12"/>
<dbReference type="InterPro" id="IPR039428">
    <property type="entry name" value="NUOK/Mnh_C1-like"/>
</dbReference>
<keyword evidence="8 11" id="KW-0472">Membrane</keyword>
<name>A0A8T9ZZK8_9HEMI</name>
<evidence type="ECO:0000256" key="8">
    <source>
        <dbReference type="ARBA" id="ARBA00023136"/>
    </source>
</evidence>
<dbReference type="GO" id="GO:0008137">
    <property type="term" value="F:NADH dehydrogenase (ubiquinone) activity"/>
    <property type="evidence" value="ECO:0007669"/>
    <property type="project" value="UniProtKB-EC"/>
</dbReference>
<feature type="transmembrane region" description="Helical" evidence="11">
    <location>
        <begin position="6"/>
        <end position="24"/>
    </location>
</feature>
<evidence type="ECO:0000256" key="6">
    <source>
        <dbReference type="ARBA" id="ARBA00022989"/>
    </source>
</evidence>
<evidence type="ECO:0000256" key="7">
    <source>
        <dbReference type="ARBA" id="ARBA00023027"/>
    </source>
</evidence>
<comment type="subcellular location">
    <subcellularLocation>
        <location evidence="1">Membrane</location>
        <topology evidence="1">Multi-pass membrane protein</topology>
    </subcellularLocation>
</comment>
<evidence type="ECO:0000256" key="4">
    <source>
        <dbReference type="ARBA" id="ARBA00022692"/>
    </source>
</evidence>
<evidence type="ECO:0000256" key="10">
    <source>
        <dbReference type="ARBA" id="ARBA00049551"/>
    </source>
</evidence>
<feature type="transmembrane region" description="Helical" evidence="11">
    <location>
        <begin position="31"/>
        <end position="55"/>
    </location>
</feature>
<organism evidence="12">
    <name type="scientific">Helopeltis sp</name>
    <dbReference type="NCBI Taxonomy" id="2931293"/>
    <lineage>
        <taxon>Eukaryota</taxon>
        <taxon>Metazoa</taxon>
        <taxon>Ecdysozoa</taxon>
        <taxon>Arthropoda</taxon>
        <taxon>Hexapoda</taxon>
        <taxon>Insecta</taxon>
        <taxon>Pterygota</taxon>
        <taxon>Neoptera</taxon>
        <taxon>Paraneoptera</taxon>
        <taxon>Hemiptera</taxon>
        <taxon>Heteroptera</taxon>
        <taxon>Panheteroptera</taxon>
        <taxon>Cimicomorpha</taxon>
        <taxon>Miridae</taxon>
        <taxon>Monaloniini</taxon>
        <taxon>Helopeltis</taxon>
    </lineage>
</organism>
<evidence type="ECO:0000256" key="2">
    <source>
        <dbReference type="ARBA" id="ARBA00010519"/>
    </source>
</evidence>
<comment type="similarity">
    <text evidence="2">Belongs to the complex I subunit 4L family.</text>
</comment>
<evidence type="ECO:0000256" key="1">
    <source>
        <dbReference type="ARBA" id="ARBA00004141"/>
    </source>
</evidence>